<dbReference type="OrthoDB" id="66881at2759"/>
<dbReference type="Pfam" id="PF13450">
    <property type="entry name" value="NAD_binding_8"/>
    <property type="match status" value="1"/>
</dbReference>
<evidence type="ECO:0000256" key="3">
    <source>
        <dbReference type="ARBA" id="ARBA00022827"/>
    </source>
</evidence>
<accession>A0A3D8RAA3</accession>
<dbReference type="PANTHER" id="PTHR23023">
    <property type="entry name" value="DIMETHYLANILINE MONOOXYGENASE"/>
    <property type="match status" value="1"/>
</dbReference>
<dbReference type="Pfam" id="PF00743">
    <property type="entry name" value="FMO-like"/>
    <property type="match status" value="2"/>
</dbReference>
<evidence type="ECO:0000256" key="5">
    <source>
        <dbReference type="ARBA" id="ARBA00023002"/>
    </source>
</evidence>
<proteinExistence type="inferred from homology"/>
<keyword evidence="3" id="KW-0274">FAD</keyword>
<dbReference type="InterPro" id="IPR050346">
    <property type="entry name" value="FMO-like"/>
</dbReference>
<dbReference type="AlphaFoldDB" id="A0A3D8RAA3"/>
<name>A0A3D8RAA3_9HELO</name>
<keyword evidence="5" id="KW-0560">Oxidoreductase</keyword>
<evidence type="ECO:0000256" key="1">
    <source>
        <dbReference type="ARBA" id="ARBA00009183"/>
    </source>
</evidence>
<dbReference type="InterPro" id="IPR036188">
    <property type="entry name" value="FAD/NAD-bd_sf"/>
</dbReference>
<comment type="caution">
    <text evidence="7">The sequence shown here is derived from an EMBL/GenBank/DDBJ whole genome shotgun (WGS) entry which is preliminary data.</text>
</comment>
<organism evidence="7 8">
    <name type="scientific">Coleophoma cylindrospora</name>
    <dbReference type="NCBI Taxonomy" id="1849047"/>
    <lineage>
        <taxon>Eukaryota</taxon>
        <taxon>Fungi</taxon>
        <taxon>Dikarya</taxon>
        <taxon>Ascomycota</taxon>
        <taxon>Pezizomycotina</taxon>
        <taxon>Leotiomycetes</taxon>
        <taxon>Helotiales</taxon>
        <taxon>Dermateaceae</taxon>
        <taxon>Coleophoma</taxon>
    </lineage>
</organism>
<dbReference type="PRINTS" id="PR00370">
    <property type="entry name" value="FMOXYGENASE"/>
</dbReference>
<dbReference type="Proteomes" id="UP000256645">
    <property type="component" value="Unassembled WGS sequence"/>
</dbReference>
<gene>
    <name evidence="7" type="ORF">BP6252_07546</name>
</gene>
<dbReference type="InterPro" id="IPR000960">
    <property type="entry name" value="Flavin_mOase"/>
</dbReference>
<dbReference type="PIRSF" id="PIRSF000332">
    <property type="entry name" value="FMO"/>
    <property type="match status" value="1"/>
</dbReference>
<dbReference type="SUPFAM" id="SSF51905">
    <property type="entry name" value="FAD/NAD(P)-binding domain"/>
    <property type="match status" value="2"/>
</dbReference>
<dbReference type="GO" id="GO:0050661">
    <property type="term" value="F:NADP binding"/>
    <property type="evidence" value="ECO:0007669"/>
    <property type="project" value="InterPro"/>
</dbReference>
<evidence type="ECO:0000256" key="2">
    <source>
        <dbReference type="ARBA" id="ARBA00022630"/>
    </source>
</evidence>
<keyword evidence="8" id="KW-1185">Reference proteome</keyword>
<dbReference type="STRING" id="1849047.A0A3D8RAA3"/>
<evidence type="ECO:0000313" key="7">
    <source>
        <dbReference type="EMBL" id="RDW70983.1"/>
    </source>
</evidence>
<dbReference type="InterPro" id="IPR020946">
    <property type="entry name" value="Flavin_mOase-like"/>
</dbReference>
<dbReference type="EMBL" id="PDLM01000008">
    <property type="protein sequence ID" value="RDW70983.1"/>
    <property type="molecule type" value="Genomic_DNA"/>
</dbReference>
<dbReference type="GO" id="GO:0004499">
    <property type="term" value="F:N,N-dimethylaniline monooxygenase activity"/>
    <property type="evidence" value="ECO:0007669"/>
    <property type="project" value="InterPro"/>
</dbReference>
<keyword evidence="2" id="KW-0285">Flavoprotein</keyword>
<feature type="compositionally biased region" description="Low complexity" evidence="6">
    <location>
        <begin position="69"/>
        <end position="80"/>
    </location>
</feature>
<keyword evidence="7" id="KW-0503">Monooxygenase</keyword>
<dbReference type="GO" id="GO:0050660">
    <property type="term" value="F:flavin adenine dinucleotide binding"/>
    <property type="evidence" value="ECO:0007669"/>
    <property type="project" value="InterPro"/>
</dbReference>
<feature type="region of interest" description="Disordered" evidence="6">
    <location>
        <begin position="55"/>
        <end position="85"/>
    </location>
</feature>
<comment type="similarity">
    <text evidence="1">Belongs to the FMO family.</text>
</comment>
<sequence>MAPNSRYRRVAVIGSGPSGLSAVHALSQEKSFDSIRVFERRDRIGGRWLYDAVPDSFPESNPEAPNDRTIPTTTPSFTSPAAEDKTSRTGIYEGLDSNVGAGVMEFTHTPFPKVNSAGSVEKYGRNNPTRPYEVIAQYLEDLFTPYLHLVTLNTTIEKLEKDGEEWVVTLRQSRRKRQSGSVYDYWWTEKFDAVIVASGHYNVASIPSIPGLAEFQAKYPERLGHSKAFRSANDYINKQVVVVGGNVSASDLVIDLHQIVKGPLHLAQRGSNPALKNVWTLPNVKVRPEIVKLSIENNGTVHFSDGTNVSNIDKILFATGYRLSYPFIKPNPVTPSNRLAGFYQHIFQISDPSLAVIGQVRAALSFRIYEYQAVAVARYFAGRTSLPSVEQQQDWEKKRLAYKGPSTLFHEIAPDFKDYFNLIRDLAGPPAEESDAYKLPAWQDSWPEEGFAVLALKDKLVQRLNPRPSEIKAKL</sequence>
<evidence type="ECO:0000256" key="4">
    <source>
        <dbReference type="ARBA" id="ARBA00022857"/>
    </source>
</evidence>
<reference evidence="7 8" key="1">
    <citation type="journal article" date="2018" name="IMA Fungus">
        <title>IMA Genome-F 9: Draft genome sequence of Annulohypoxylon stygium, Aspergillus mulundensis, Berkeleyomyces basicola (syn. Thielaviopsis basicola), Ceratocystis smalleyi, two Cercospora beticola strains, Coleophoma cylindrospora, Fusarium fracticaudum, Phialophora cf. hyalina, and Morchella septimelata.</title>
        <authorList>
            <person name="Wingfield B.D."/>
            <person name="Bills G.F."/>
            <person name="Dong Y."/>
            <person name="Huang W."/>
            <person name="Nel W.J."/>
            <person name="Swalarsk-Parry B.S."/>
            <person name="Vaghefi N."/>
            <person name="Wilken P.M."/>
            <person name="An Z."/>
            <person name="de Beer Z.W."/>
            <person name="De Vos L."/>
            <person name="Chen L."/>
            <person name="Duong T.A."/>
            <person name="Gao Y."/>
            <person name="Hammerbacher A."/>
            <person name="Kikkert J.R."/>
            <person name="Li Y."/>
            <person name="Li H."/>
            <person name="Li K."/>
            <person name="Li Q."/>
            <person name="Liu X."/>
            <person name="Ma X."/>
            <person name="Naidoo K."/>
            <person name="Pethybridge S.J."/>
            <person name="Sun J."/>
            <person name="Steenkamp E.T."/>
            <person name="van der Nest M.A."/>
            <person name="van Wyk S."/>
            <person name="Wingfield M.J."/>
            <person name="Xiong C."/>
            <person name="Yue Q."/>
            <person name="Zhang X."/>
        </authorList>
    </citation>
    <scope>NUCLEOTIDE SEQUENCE [LARGE SCALE GENOMIC DNA]</scope>
    <source>
        <strain evidence="7 8">BP6252</strain>
    </source>
</reference>
<evidence type="ECO:0000256" key="6">
    <source>
        <dbReference type="SAM" id="MobiDB-lite"/>
    </source>
</evidence>
<keyword evidence="4" id="KW-0521">NADP</keyword>
<dbReference type="Gene3D" id="3.50.50.60">
    <property type="entry name" value="FAD/NAD(P)-binding domain"/>
    <property type="match status" value="2"/>
</dbReference>
<protein>
    <submittedName>
        <fullName evidence="7">Putative dimethylaniline monooxygenase</fullName>
    </submittedName>
</protein>
<evidence type="ECO:0000313" key="8">
    <source>
        <dbReference type="Proteomes" id="UP000256645"/>
    </source>
</evidence>